<feature type="domain" description="Hcy-binding" evidence="5">
    <location>
        <begin position="1"/>
        <end position="267"/>
    </location>
</feature>
<evidence type="ECO:0000313" key="6">
    <source>
        <dbReference type="EMBL" id="GAP63861.1"/>
    </source>
</evidence>
<keyword evidence="7" id="KW-1185">Reference proteome</keyword>
<dbReference type="InterPro" id="IPR003726">
    <property type="entry name" value="HCY_dom"/>
</dbReference>
<proteinExistence type="predicted"/>
<reference evidence="6 7" key="1">
    <citation type="journal article" date="2015" name="Genome Announc.">
        <title>Draft Genome Sequence of a Heterotrophic Facultative Anaerobic Thermophilic Bacterium, Ardenticatena maritima Strain 110ST.</title>
        <authorList>
            <person name="Kawaichi S."/>
            <person name="Yoshida T."/>
            <person name="Sako Y."/>
            <person name="Nakamura R."/>
        </authorList>
    </citation>
    <scope>NUCLEOTIDE SEQUENCE [LARGE SCALE GENOMIC DNA]</scope>
    <source>
        <strain evidence="6 7">110S</strain>
    </source>
</reference>
<keyword evidence="3 4" id="KW-0479">Metal-binding</keyword>
<organism evidence="6 7">
    <name type="scientific">Ardenticatena maritima</name>
    <dbReference type="NCBI Taxonomy" id="872965"/>
    <lineage>
        <taxon>Bacteria</taxon>
        <taxon>Bacillati</taxon>
        <taxon>Chloroflexota</taxon>
        <taxon>Ardenticatenia</taxon>
        <taxon>Ardenticatenales</taxon>
        <taxon>Ardenticatenaceae</taxon>
        <taxon>Ardenticatena</taxon>
    </lineage>
</organism>
<feature type="binding site" evidence="3 4">
    <location>
        <position position="193"/>
    </location>
    <ligand>
        <name>Zn(2+)</name>
        <dbReference type="ChEBI" id="CHEBI:29105"/>
    </ligand>
</feature>
<dbReference type="PIRSF" id="PIRSF037505">
    <property type="entry name" value="Betaine_HMT"/>
    <property type="match status" value="1"/>
</dbReference>
<dbReference type="PROSITE" id="PS50970">
    <property type="entry name" value="HCY"/>
    <property type="match status" value="1"/>
</dbReference>
<evidence type="ECO:0000256" key="3">
    <source>
        <dbReference type="PIRSR" id="PIRSR037505-2"/>
    </source>
</evidence>
<evidence type="ECO:0000259" key="5">
    <source>
        <dbReference type="PROSITE" id="PS50970"/>
    </source>
</evidence>
<dbReference type="FunCoup" id="A0A0M8K9X1">
    <property type="interactions" value="150"/>
</dbReference>
<comment type="cofactor">
    <cofactor evidence="3">
        <name>Zn(2+)</name>
        <dbReference type="ChEBI" id="CHEBI:29105"/>
    </cofactor>
    <text evidence="3">Binds 1 zinc ion per subunit.</text>
</comment>
<accession>A0A0M8K9X1</accession>
<dbReference type="SUPFAM" id="SSF82282">
    <property type="entry name" value="Homocysteine S-methyltransferase"/>
    <property type="match status" value="1"/>
</dbReference>
<reference evidence="7" key="2">
    <citation type="submission" date="2015-08" db="EMBL/GenBank/DDBJ databases">
        <title>Draft Genome Sequence of a Heterotrophic Facultative Anaerobic Bacterium Ardenticatena maritima Strain 110S.</title>
        <authorList>
            <person name="Kawaichi S."/>
            <person name="Yoshida T."/>
            <person name="Sako Y."/>
            <person name="Nakamura R."/>
        </authorList>
    </citation>
    <scope>NUCLEOTIDE SEQUENCE [LARGE SCALE GENOMIC DNA]</scope>
    <source>
        <strain evidence="7">110S</strain>
    </source>
</reference>
<dbReference type="Proteomes" id="UP000037784">
    <property type="component" value="Unassembled WGS sequence"/>
</dbReference>
<evidence type="ECO:0000256" key="2">
    <source>
        <dbReference type="ARBA" id="ARBA00022679"/>
    </source>
</evidence>
<comment type="caution">
    <text evidence="6">The sequence shown here is derived from an EMBL/GenBank/DDBJ whole genome shotgun (WGS) entry which is preliminary data.</text>
</comment>
<keyword evidence="2 4" id="KW-0808">Transferase</keyword>
<dbReference type="OrthoDB" id="9803687at2"/>
<keyword evidence="1 4" id="KW-0489">Methyltransferase</keyword>
<feature type="binding site" evidence="3 4">
    <location>
        <position position="253"/>
    </location>
    <ligand>
        <name>Zn(2+)</name>
        <dbReference type="ChEBI" id="CHEBI:29105"/>
    </ligand>
</feature>
<sequence length="276" mass="28975">MRTITLLDGAMGTMLQQAGLPPGTPAALWTWTHPLAVLRVHRAYVAAGAQVLLTNTLTAQRPFLAPYGLARQVDALNRRAVALARRAAEQASQPVRVAASLGPPIDEQEEALQALLEQAQALVAAGADWLWLETQVALAPLVRLVDRLSMFAPCPIVVTFSFHANGCTVDGASPREVAQTLHSLGVFAFGANCGAGPRETERVIAEMADATPDALLVAKSNAGLPPTYATPDEMAAHARRVARLGARLIGGCCGTTPAHLAAMAQALDMGIAQQQT</sequence>
<dbReference type="GO" id="GO:0032259">
    <property type="term" value="P:methylation"/>
    <property type="evidence" value="ECO:0007669"/>
    <property type="project" value="UniProtKB-KW"/>
</dbReference>
<dbReference type="AlphaFoldDB" id="A0A0M8K9X1"/>
<dbReference type="Gene3D" id="3.20.20.330">
    <property type="entry name" value="Homocysteine-binding-like domain"/>
    <property type="match status" value="1"/>
</dbReference>
<dbReference type="PANTHER" id="PTHR11103">
    <property type="entry name" value="SLR1189 PROTEIN"/>
    <property type="match status" value="1"/>
</dbReference>
<dbReference type="RefSeq" id="WP_054493645.1">
    <property type="nucleotide sequence ID" value="NZ_BBZA01000196.1"/>
</dbReference>
<dbReference type="GO" id="GO:0008270">
    <property type="term" value="F:zinc ion binding"/>
    <property type="evidence" value="ECO:0007669"/>
    <property type="project" value="InterPro"/>
</dbReference>
<keyword evidence="3 4" id="KW-0862">Zinc</keyword>
<evidence type="ECO:0000313" key="7">
    <source>
        <dbReference type="Proteomes" id="UP000037784"/>
    </source>
</evidence>
<dbReference type="InParanoid" id="A0A0M8K9X1"/>
<dbReference type="InterPro" id="IPR036589">
    <property type="entry name" value="HCY_dom_sf"/>
</dbReference>
<dbReference type="InterPro" id="IPR017226">
    <property type="entry name" value="BHMT-like"/>
</dbReference>
<evidence type="ECO:0000256" key="1">
    <source>
        <dbReference type="ARBA" id="ARBA00022603"/>
    </source>
</evidence>
<gene>
    <name evidence="6" type="primary">metH</name>
    <name evidence="6" type="ORF">ARMA_2284</name>
</gene>
<name>A0A0M8K9X1_9CHLR</name>
<feature type="binding site" evidence="3 4">
    <location>
        <position position="252"/>
    </location>
    <ligand>
        <name>Zn(2+)</name>
        <dbReference type="ChEBI" id="CHEBI:29105"/>
    </ligand>
</feature>
<evidence type="ECO:0000256" key="4">
    <source>
        <dbReference type="PROSITE-ProRule" id="PRU00333"/>
    </source>
</evidence>
<dbReference type="Pfam" id="PF02574">
    <property type="entry name" value="S-methyl_trans"/>
    <property type="match status" value="1"/>
</dbReference>
<protein>
    <submittedName>
        <fullName evidence="6">5-methyltetrahydrofolate--homocysteine methyltransferase</fullName>
        <ecNumber evidence="6">2.1.1.13</ecNumber>
    </submittedName>
</protein>
<dbReference type="EC" id="2.1.1.13" evidence="6"/>
<dbReference type="EMBL" id="BBZA01000196">
    <property type="protein sequence ID" value="GAP63861.1"/>
    <property type="molecule type" value="Genomic_DNA"/>
</dbReference>
<dbReference type="PANTHER" id="PTHR11103:SF18">
    <property type="entry name" value="SLR1189 PROTEIN"/>
    <property type="match status" value="1"/>
</dbReference>
<dbReference type="GO" id="GO:0008705">
    <property type="term" value="F:methionine synthase activity"/>
    <property type="evidence" value="ECO:0007669"/>
    <property type="project" value="UniProtKB-EC"/>
</dbReference>